<keyword evidence="9" id="KW-1185">Reference proteome</keyword>
<dbReference type="Pfam" id="PF01235">
    <property type="entry name" value="Na_Ala_symp"/>
    <property type="match status" value="1"/>
</dbReference>
<evidence type="ECO:0000256" key="7">
    <source>
        <dbReference type="SAM" id="Phobius"/>
    </source>
</evidence>
<dbReference type="Proteomes" id="UP001470230">
    <property type="component" value="Unassembled WGS sequence"/>
</dbReference>
<name>A0ABR2GNB2_9EUKA</name>
<keyword evidence="5 7" id="KW-1133">Transmembrane helix</keyword>
<feature type="transmembrane region" description="Helical" evidence="7">
    <location>
        <begin position="118"/>
        <end position="137"/>
    </location>
</feature>
<dbReference type="PRINTS" id="PR00175">
    <property type="entry name" value="NAALASMPORT"/>
</dbReference>
<reference evidence="8 9" key="1">
    <citation type="submission" date="2024-04" db="EMBL/GenBank/DDBJ databases">
        <title>Tritrichomonas musculus Genome.</title>
        <authorList>
            <person name="Alves-Ferreira E."/>
            <person name="Grigg M."/>
            <person name="Lorenzi H."/>
            <person name="Galac M."/>
        </authorList>
    </citation>
    <scope>NUCLEOTIDE SEQUENCE [LARGE SCALE GENOMIC DNA]</scope>
    <source>
        <strain evidence="8 9">EAF2021</strain>
    </source>
</reference>
<gene>
    <name evidence="8" type="ORF">M9Y10_004544</name>
</gene>
<dbReference type="NCBIfam" id="TIGR00835">
    <property type="entry name" value="agcS"/>
    <property type="match status" value="1"/>
</dbReference>
<evidence type="ECO:0000256" key="6">
    <source>
        <dbReference type="ARBA" id="ARBA00023136"/>
    </source>
</evidence>
<feature type="transmembrane region" description="Helical" evidence="7">
    <location>
        <begin position="343"/>
        <end position="364"/>
    </location>
</feature>
<dbReference type="Gene3D" id="1.20.1740.10">
    <property type="entry name" value="Amino acid/polyamine transporter I"/>
    <property type="match status" value="1"/>
</dbReference>
<evidence type="ECO:0000256" key="2">
    <source>
        <dbReference type="ARBA" id="ARBA00022448"/>
    </source>
</evidence>
<dbReference type="PANTHER" id="PTHR30330:SF1">
    <property type="entry name" value="AMINO-ACID CARRIER PROTEIN ALST"/>
    <property type="match status" value="1"/>
</dbReference>
<evidence type="ECO:0000256" key="1">
    <source>
        <dbReference type="ARBA" id="ARBA00004651"/>
    </source>
</evidence>
<accession>A0ABR2GNB2</accession>
<comment type="caution">
    <text evidence="8">The sequence shown here is derived from an EMBL/GenBank/DDBJ whole genome shotgun (WGS) entry which is preliminary data.</text>
</comment>
<feature type="transmembrane region" description="Helical" evidence="7">
    <location>
        <begin position="282"/>
        <end position="306"/>
    </location>
</feature>
<keyword evidence="2" id="KW-0813">Transport</keyword>
<evidence type="ECO:0000256" key="5">
    <source>
        <dbReference type="ARBA" id="ARBA00022989"/>
    </source>
</evidence>
<proteinExistence type="predicted"/>
<keyword evidence="6 7" id="KW-0472">Membrane</keyword>
<protein>
    <recommendedName>
        <fullName evidence="10">Amino acid carrier protein</fullName>
    </recommendedName>
</protein>
<evidence type="ECO:0000313" key="9">
    <source>
        <dbReference type="Proteomes" id="UP001470230"/>
    </source>
</evidence>
<dbReference type="InterPro" id="IPR001463">
    <property type="entry name" value="Na/Ala_symport"/>
</dbReference>
<feature type="transmembrane region" description="Helical" evidence="7">
    <location>
        <begin position="236"/>
        <end position="256"/>
    </location>
</feature>
<keyword evidence="4 7" id="KW-0812">Transmembrane</keyword>
<evidence type="ECO:0000256" key="3">
    <source>
        <dbReference type="ARBA" id="ARBA00022475"/>
    </source>
</evidence>
<keyword evidence="3" id="KW-1003">Cell membrane</keyword>
<comment type="subcellular location">
    <subcellularLocation>
        <location evidence="1">Cell membrane</location>
        <topology evidence="1">Multi-pass membrane protein</topology>
    </subcellularLocation>
</comment>
<dbReference type="PANTHER" id="PTHR30330">
    <property type="entry name" value="AGSS FAMILY TRANSPORTER, SODIUM-ALANINE"/>
    <property type="match status" value="1"/>
</dbReference>
<evidence type="ECO:0008006" key="10">
    <source>
        <dbReference type="Google" id="ProtNLM"/>
    </source>
</evidence>
<feature type="transmembrane region" description="Helical" evidence="7">
    <location>
        <begin position="144"/>
        <end position="166"/>
    </location>
</feature>
<organism evidence="8 9">
    <name type="scientific">Tritrichomonas musculus</name>
    <dbReference type="NCBI Taxonomy" id="1915356"/>
    <lineage>
        <taxon>Eukaryota</taxon>
        <taxon>Metamonada</taxon>
        <taxon>Parabasalia</taxon>
        <taxon>Tritrichomonadida</taxon>
        <taxon>Tritrichomonadidae</taxon>
        <taxon>Tritrichomonas</taxon>
    </lineage>
</organism>
<feature type="transmembrane region" description="Helical" evidence="7">
    <location>
        <begin position="318"/>
        <end position="337"/>
    </location>
</feature>
<sequence length="401" mass="43518">MISTASKVGTGNIAGIAQALVVGGPGAMFWMWIMSIFSSASAIVENTLAQMYKTVNDDGVSFRGGPSYYIQKALGKRNIGILFSILLIISFAYGFNALQSHTISSSLDYYIKDYNNTIWPLVVGIILAAATAFIIFGGIHRISFISSAIVPIMAGMYLILGIYIIIVNIEKMPYVVSSILKEAFNFRAIFSGFAGSALSIGIKRGLLSNEAGMGSSPNVVAAADTSHPAKQGILQILSVFIDTILICSTTAFIVLLSSPNLDGHVSGIPLIQQCLKSQIGPWGIHFITFSIFTFAFSSVVGNYCYAESNLLFIKDNPYILKIFRISCIIPVILGSIANAKIVWNIADISMGLMSIVNIVAIILLSKKFLICLNDYSEQYKLGKDPIFNAPKCKIYDTEVWK</sequence>
<dbReference type="EMBL" id="JAPFFF010000103">
    <property type="protein sequence ID" value="KAK8835440.1"/>
    <property type="molecule type" value="Genomic_DNA"/>
</dbReference>
<evidence type="ECO:0000256" key="4">
    <source>
        <dbReference type="ARBA" id="ARBA00022692"/>
    </source>
</evidence>
<feature type="transmembrane region" description="Helical" evidence="7">
    <location>
        <begin position="79"/>
        <end position="98"/>
    </location>
</feature>
<evidence type="ECO:0000313" key="8">
    <source>
        <dbReference type="EMBL" id="KAK8835440.1"/>
    </source>
</evidence>